<dbReference type="RefSeq" id="XP_052759058.1">
    <property type="nucleotide sequence ID" value="XM_052903098.1"/>
</dbReference>
<dbReference type="RefSeq" id="XP_052758754.1">
    <property type="nucleotide sequence ID" value="XM_052902794.1"/>
</dbReference>
<dbReference type="CDD" id="cd15040">
    <property type="entry name" value="7tmB2_Adhesion"/>
    <property type="match status" value="1"/>
</dbReference>
<feature type="domain" description="G-protein coupled receptors family 2 profile 2" evidence="9">
    <location>
        <begin position="645"/>
        <end position="902"/>
    </location>
</feature>
<feature type="domain" description="GAIN-B" evidence="8">
    <location>
        <begin position="488"/>
        <end position="638"/>
    </location>
</feature>
<evidence type="ECO:0000256" key="4">
    <source>
        <dbReference type="ARBA" id="ARBA00023136"/>
    </source>
</evidence>
<feature type="transmembrane region" description="Helical" evidence="6">
    <location>
        <begin position="808"/>
        <end position="832"/>
    </location>
</feature>
<dbReference type="Gene3D" id="2.60.220.50">
    <property type="match status" value="1"/>
</dbReference>
<feature type="transmembrane region" description="Helical" evidence="6">
    <location>
        <begin position="682"/>
        <end position="702"/>
    </location>
</feature>
<evidence type="ECO:0000313" key="14">
    <source>
        <dbReference type="RefSeq" id="XP_052759024.1"/>
    </source>
</evidence>
<dbReference type="Gene3D" id="1.20.1070.10">
    <property type="entry name" value="Rhodopsin 7-helix transmembrane proteins"/>
    <property type="match status" value="1"/>
</dbReference>
<accession>A0ABM3N5Y8</accession>
<dbReference type="Pfam" id="PF01825">
    <property type="entry name" value="GPS"/>
    <property type="match status" value="1"/>
</dbReference>
<keyword evidence="10" id="KW-1185">Reference proteome</keyword>
<dbReference type="SMART" id="SM00303">
    <property type="entry name" value="GPS"/>
    <property type="match status" value="1"/>
</dbReference>
<proteinExistence type="predicted"/>
<dbReference type="RefSeq" id="XP_052759024.1">
    <property type="nucleotide sequence ID" value="XM_052903064.1"/>
</dbReference>
<feature type="transmembrane region" description="Helical" evidence="6">
    <location>
        <begin position="853"/>
        <end position="875"/>
    </location>
</feature>
<keyword evidence="3 6" id="KW-1133">Transmembrane helix</keyword>
<dbReference type="InterPro" id="IPR057244">
    <property type="entry name" value="GAIN_B"/>
</dbReference>
<evidence type="ECO:0000259" key="9">
    <source>
        <dbReference type="PROSITE" id="PS50261"/>
    </source>
</evidence>
<keyword evidence="2 6" id="KW-0812">Transmembrane</keyword>
<evidence type="ECO:0000256" key="2">
    <source>
        <dbReference type="ARBA" id="ARBA00022692"/>
    </source>
</evidence>
<feature type="chain" id="PRO_5045025041" evidence="7">
    <location>
        <begin position="24"/>
        <end position="934"/>
    </location>
</feature>
<dbReference type="RefSeq" id="XP_052759004.1">
    <property type="nucleotide sequence ID" value="XM_052903044.1"/>
</dbReference>
<evidence type="ECO:0000256" key="3">
    <source>
        <dbReference type="ARBA" id="ARBA00022989"/>
    </source>
</evidence>
<dbReference type="InterPro" id="IPR053066">
    <property type="entry name" value="ADGR_G7"/>
</dbReference>
<feature type="signal peptide" evidence="7">
    <location>
        <begin position="1"/>
        <end position="23"/>
    </location>
</feature>
<evidence type="ECO:0000256" key="5">
    <source>
        <dbReference type="ARBA" id="ARBA00023157"/>
    </source>
</evidence>
<evidence type="ECO:0000256" key="6">
    <source>
        <dbReference type="SAM" id="Phobius"/>
    </source>
</evidence>
<feature type="transmembrane region" description="Helical" evidence="6">
    <location>
        <begin position="757"/>
        <end position="778"/>
    </location>
</feature>
<keyword evidence="5" id="KW-1015">Disulfide bond</keyword>
<dbReference type="InterPro" id="IPR046338">
    <property type="entry name" value="GAIN_dom_sf"/>
</dbReference>
<dbReference type="Proteomes" id="UP001652740">
    <property type="component" value="Unplaced"/>
</dbReference>
<keyword evidence="7" id="KW-0732">Signal</keyword>
<organism evidence="10 13">
    <name type="scientific">Galleria mellonella</name>
    <name type="common">Greater wax moth</name>
    <dbReference type="NCBI Taxonomy" id="7137"/>
    <lineage>
        <taxon>Eukaryota</taxon>
        <taxon>Metazoa</taxon>
        <taxon>Ecdysozoa</taxon>
        <taxon>Arthropoda</taxon>
        <taxon>Hexapoda</taxon>
        <taxon>Insecta</taxon>
        <taxon>Pterygota</taxon>
        <taxon>Neoptera</taxon>
        <taxon>Endopterygota</taxon>
        <taxon>Lepidoptera</taxon>
        <taxon>Glossata</taxon>
        <taxon>Ditrysia</taxon>
        <taxon>Pyraloidea</taxon>
        <taxon>Pyralidae</taxon>
        <taxon>Galleriinae</taxon>
        <taxon>Galleria</taxon>
    </lineage>
</organism>
<evidence type="ECO:0000313" key="11">
    <source>
        <dbReference type="RefSeq" id="XP_052758366.1"/>
    </source>
</evidence>
<dbReference type="InterPro" id="IPR017981">
    <property type="entry name" value="GPCR_2-like_7TM"/>
</dbReference>
<reference evidence="11 12" key="1">
    <citation type="submission" date="2025-05" db="UniProtKB">
        <authorList>
            <consortium name="RefSeq"/>
        </authorList>
    </citation>
    <scope>IDENTIFICATION</scope>
    <source>
        <tissue evidence="11 12">Whole larvae</tissue>
    </source>
</reference>
<dbReference type="InterPro" id="IPR000832">
    <property type="entry name" value="GPCR_2_secretin-like"/>
</dbReference>
<feature type="transmembrane region" description="Helical" evidence="6">
    <location>
        <begin position="881"/>
        <end position="900"/>
    </location>
</feature>
<sequence length="934" mass="105354">MCLLRHNCVLYLFIISTWIQINAVESPGTVKEFLNTATGNESVADVLYDVSTLKSNGLIDYRVDNGKGNRSLNAGSIANIFTNNTSITKSSIDRILFDSSDHTPEEHLENILSVLNYMLATQDSIYIEEVDDLLTEIDVLLNEVTYEVFPPGFVSTLDTLSSRLVLEGSRTSSIIRDNLAILMVNSSPQNGFRGLRIVSTGSNTFSDESFEYITVKDPSHLTPDASDAVVYLPERFLDVTGRISFVVLRDDRNYGQFNLQDDRPFITSRIVSVNLPGEQSDDDLTSFYFKDIVHTDGMYADEVKCVSWVQVLASLPGIWTQTFCESIRPTEAGMLHRCDCSITPHTAIYLDLSSVTTTTEATTMETTEDLTITDTIDLTTTTDVTPELTEIELRILLIIEEIKELLGKGDSIYIIDVDDILDEINDLLGIEEDVVFPGELLTLLDDLGTRIHLNGTLTDMIVKDNIAFLAADVGHFNPVIGLRVATREVEAFMTEAFEFLVDVNISHLLAKRTEAVVDLPRSVLDSPRRISFVVFLTNRAFQYEGANVINSRVISINVVNLTQFDNEVVKLHFRPMEEPERETKRSCGYWQFQPDGSGYWSQEGCIFVSSTSSFLLDTCLCDHLTHFAEILIPRPRFSESDERILELLSIIGCGLSIFGVTLIATTAFLFNTWRSVFRNRMWLQLCVALLILSLCFLLVAFVKYDQYSFSCLVTGVVLHYSLLASFCWMLVVAIIAYFDMVAVQYTIANFSSIPNKLLITSGFSWAAPAVVIAILLLISPKSYVRRFEEMAPSGSFCYPSGLALWLSVYAPIAIILVVNFLVFIYTIGHVTWSMRNRNLGKQKMDSMQEAIRCARIGLVLMFLFGLPWIFGLFAYKVICAYVFTVTVTTQGFLLFLFIVCGNNDTRNMWYNKIKFTTKYRRRYSQRTMQSENPY</sequence>
<feature type="transmembrane region" description="Helical" evidence="6">
    <location>
        <begin position="722"/>
        <end position="745"/>
    </location>
</feature>
<dbReference type="PROSITE" id="PS50261">
    <property type="entry name" value="G_PROTEIN_RECEP_F2_4"/>
    <property type="match status" value="1"/>
</dbReference>
<dbReference type="RefSeq" id="XP_052759084.1">
    <property type="nucleotide sequence ID" value="XM_052903124.1"/>
</dbReference>
<dbReference type="Pfam" id="PF00002">
    <property type="entry name" value="7tm_2"/>
    <property type="match status" value="1"/>
</dbReference>
<dbReference type="PANTHER" id="PTHR47767">
    <property type="entry name" value="ADHESION G PROTEIN-COUPLED RECEPTOR G7"/>
    <property type="match status" value="1"/>
</dbReference>
<dbReference type="PRINTS" id="PR00249">
    <property type="entry name" value="GPCRSECRETIN"/>
</dbReference>
<name>A0ABM3N5Y8_GALME</name>
<dbReference type="RefSeq" id="XP_052758366.1">
    <property type="nucleotide sequence ID" value="XM_052902406.1"/>
</dbReference>
<dbReference type="GeneID" id="113515865"/>
<comment type="subcellular location">
    <subcellularLocation>
        <location evidence="1">Membrane</location>
        <topology evidence="1">Multi-pass membrane protein</topology>
    </subcellularLocation>
</comment>
<evidence type="ECO:0000259" key="8">
    <source>
        <dbReference type="PROSITE" id="PS50221"/>
    </source>
</evidence>
<evidence type="ECO:0000313" key="15">
    <source>
        <dbReference type="RefSeq" id="XP_052759058.1"/>
    </source>
</evidence>
<dbReference type="SUPFAM" id="SSF81321">
    <property type="entry name" value="Family A G protein-coupled receptor-like"/>
    <property type="match status" value="1"/>
</dbReference>
<evidence type="ECO:0000256" key="7">
    <source>
        <dbReference type="SAM" id="SignalP"/>
    </source>
</evidence>
<dbReference type="PROSITE" id="PS50221">
    <property type="entry name" value="GAIN_B"/>
    <property type="match status" value="1"/>
</dbReference>
<dbReference type="PANTHER" id="PTHR47767:SF1">
    <property type="entry name" value="ADHESION G PROTEIN-COUPLED RECEPTOR G7"/>
    <property type="match status" value="1"/>
</dbReference>
<feature type="transmembrane region" description="Helical" evidence="6">
    <location>
        <begin position="647"/>
        <end position="670"/>
    </location>
</feature>
<evidence type="ECO:0000313" key="12">
    <source>
        <dbReference type="RefSeq" id="XP_052758754.1"/>
    </source>
</evidence>
<keyword evidence="4 6" id="KW-0472">Membrane</keyword>
<protein>
    <submittedName>
        <fullName evidence="11 12">Adhesion G-protein coupled receptor G2-like isoform X1</fullName>
    </submittedName>
</protein>
<evidence type="ECO:0000256" key="1">
    <source>
        <dbReference type="ARBA" id="ARBA00004141"/>
    </source>
</evidence>
<evidence type="ECO:0000313" key="13">
    <source>
        <dbReference type="RefSeq" id="XP_052759004.1"/>
    </source>
</evidence>
<evidence type="ECO:0000313" key="16">
    <source>
        <dbReference type="RefSeq" id="XP_052759084.1"/>
    </source>
</evidence>
<evidence type="ECO:0000313" key="10">
    <source>
        <dbReference type="Proteomes" id="UP001652740"/>
    </source>
</evidence>
<gene>
    <name evidence="11 12 13 14 15 16" type="primary">LOC113515865</name>
</gene>
<dbReference type="InterPro" id="IPR000203">
    <property type="entry name" value="GPS"/>
</dbReference>